<dbReference type="PANTHER" id="PTHR36151:SF3">
    <property type="entry name" value="ER-BOUND OXYGENASE MPAB_MPAB'_RUBBER OXYGENASE CATALYTIC DOMAIN-CONTAINING PROTEIN"/>
    <property type="match status" value="1"/>
</dbReference>
<evidence type="ECO:0000313" key="2">
    <source>
        <dbReference type="EMBL" id="GAA4757507.1"/>
    </source>
</evidence>
<comment type="caution">
    <text evidence="2">The sequence shown here is derived from an EMBL/GenBank/DDBJ whole genome shotgun (WGS) entry which is preliminary data.</text>
</comment>
<organism evidence="2 3">
    <name type="scientific">Gordonia alkaliphila</name>
    <dbReference type="NCBI Taxonomy" id="1053547"/>
    <lineage>
        <taxon>Bacteria</taxon>
        <taxon>Bacillati</taxon>
        <taxon>Actinomycetota</taxon>
        <taxon>Actinomycetes</taxon>
        <taxon>Mycobacteriales</taxon>
        <taxon>Gordoniaceae</taxon>
        <taxon>Gordonia</taxon>
    </lineage>
</organism>
<proteinExistence type="predicted"/>
<dbReference type="EMBL" id="BAABIE010000019">
    <property type="protein sequence ID" value="GAA4757507.1"/>
    <property type="molecule type" value="Genomic_DNA"/>
</dbReference>
<sequence length="301" mass="35284">MSTKSRPTLQRMLDEPVSYLLWPRAALMQLAHPAIAPTEVESGAYGNRGAHRWRATIEYLRLVASDDDESVRLLIREVNRIHASVRQPVDHDVDRPRRPAFDSANQGWVAATWLHSLIDAYRLMISDIDDDVLDQLVVDFERVGGLLQMTVDEWPQDYAAFLRYIEAGERTFPARLPRSDSRDAPERLLPGDVAAQVFSTYSLPFRYVRMAPTVRLLTWGAAGPQVREVYGVEWSQEHQQLFDKRVRRWRRRMAWWPGVWRRRNGRKQRRRSAERLREHQTLAYTEVKAIERRRSRTKEDA</sequence>
<name>A0ABP8ZJ00_9ACTN</name>
<reference evidence="3" key="1">
    <citation type="journal article" date="2019" name="Int. J. Syst. Evol. Microbiol.">
        <title>The Global Catalogue of Microorganisms (GCM) 10K type strain sequencing project: providing services to taxonomists for standard genome sequencing and annotation.</title>
        <authorList>
            <consortium name="The Broad Institute Genomics Platform"/>
            <consortium name="The Broad Institute Genome Sequencing Center for Infectious Disease"/>
            <person name="Wu L."/>
            <person name="Ma J."/>
        </authorList>
    </citation>
    <scope>NUCLEOTIDE SEQUENCE [LARGE SCALE GENOMIC DNA]</scope>
    <source>
        <strain evidence="3">JCM 18077</strain>
    </source>
</reference>
<protein>
    <recommendedName>
        <fullName evidence="1">ER-bound oxygenase mpaB/mpaB'/Rubber oxygenase catalytic domain-containing protein</fullName>
    </recommendedName>
</protein>
<dbReference type="Proteomes" id="UP001500822">
    <property type="component" value="Unassembled WGS sequence"/>
</dbReference>
<dbReference type="InterPro" id="IPR018713">
    <property type="entry name" value="MPAB/Lcp_cat_dom"/>
</dbReference>
<keyword evidence="3" id="KW-1185">Reference proteome</keyword>
<accession>A0ABP8ZJ00</accession>
<dbReference type="Pfam" id="PF09995">
    <property type="entry name" value="MPAB_Lcp_cat"/>
    <property type="match status" value="1"/>
</dbReference>
<dbReference type="PANTHER" id="PTHR36151">
    <property type="entry name" value="BLR2777 PROTEIN"/>
    <property type="match status" value="1"/>
</dbReference>
<evidence type="ECO:0000313" key="3">
    <source>
        <dbReference type="Proteomes" id="UP001500822"/>
    </source>
</evidence>
<dbReference type="RefSeq" id="WP_345314271.1">
    <property type="nucleotide sequence ID" value="NZ_BAABIE010000019.1"/>
</dbReference>
<gene>
    <name evidence="2" type="ORF">GCM10023217_32160</name>
</gene>
<feature type="domain" description="ER-bound oxygenase mpaB/mpaB'/Rubber oxygenase catalytic" evidence="1">
    <location>
        <begin position="10"/>
        <end position="251"/>
    </location>
</feature>
<evidence type="ECO:0000259" key="1">
    <source>
        <dbReference type="Pfam" id="PF09995"/>
    </source>
</evidence>